<evidence type="ECO:0008006" key="8">
    <source>
        <dbReference type="Google" id="ProtNLM"/>
    </source>
</evidence>
<dbReference type="GO" id="GO:0005525">
    <property type="term" value="F:GTP binding"/>
    <property type="evidence" value="ECO:0007669"/>
    <property type="project" value="UniProtKB-KW"/>
</dbReference>
<keyword evidence="4" id="KW-0479">Metal-binding</keyword>
<dbReference type="GO" id="GO:0003924">
    <property type="term" value="F:GTPase activity"/>
    <property type="evidence" value="ECO:0007669"/>
    <property type="project" value="InterPro"/>
</dbReference>
<feature type="binding site" evidence="3">
    <location>
        <begin position="160"/>
        <end position="163"/>
    </location>
    <ligand>
        <name>GTP</name>
        <dbReference type="ChEBI" id="CHEBI:37565"/>
    </ligand>
</feature>
<feature type="binding site" evidence="3">
    <location>
        <begin position="28"/>
        <end position="35"/>
    </location>
    <ligand>
        <name>GTP</name>
        <dbReference type="ChEBI" id="CHEBI:37565"/>
    </ligand>
</feature>
<evidence type="ECO:0000313" key="7">
    <source>
        <dbReference type="Proteomes" id="UP001194580"/>
    </source>
</evidence>
<dbReference type="PROSITE" id="PS51417">
    <property type="entry name" value="ARF"/>
    <property type="match status" value="1"/>
</dbReference>
<dbReference type="AlphaFoldDB" id="A0AAD4DPE8"/>
<feature type="binding site" evidence="3">
    <location>
        <position position="91"/>
    </location>
    <ligand>
        <name>GTP</name>
        <dbReference type="ChEBI" id="CHEBI:37565"/>
    </ligand>
</feature>
<dbReference type="SMART" id="SM00177">
    <property type="entry name" value="ARF"/>
    <property type="match status" value="1"/>
</dbReference>
<dbReference type="Gene3D" id="3.40.50.300">
    <property type="entry name" value="P-loop containing nucleotide triphosphate hydrolases"/>
    <property type="match status" value="1"/>
</dbReference>
<keyword evidence="2 3" id="KW-0342">GTP-binding</keyword>
<comment type="caution">
    <text evidence="6">The sequence shown here is derived from an EMBL/GenBank/DDBJ whole genome shotgun (WGS) entry which is preliminary data.</text>
</comment>
<gene>
    <name evidence="6" type="ORF">BGZ95_006434</name>
</gene>
<dbReference type="EMBL" id="JAAAIL010000003">
    <property type="protein sequence ID" value="KAG0281926.1"/>
    <property type="molecule type" value="Genomic_DNA"/>
</dbReference>
<organism evidence="6 7">
    <name type="scientific">Linnemannia exigua</name>
    <dbReference type="NCBI Taxonomy" id="604196"/>
    <lineage>
        <taxon>Eukaryota</taxon>
        <taxon>Fungi</taxon>
        <taxon>Fungi incertae sedis</taxon>
        <taxon>Mucoromycota</taxon>
        <taxon>Mortierellomycotina</taxon>
        <taxon>Mortierellomycetes</taxon>
        <taxon>Mortierellales</taxon>
        <taxon>Mortierellaceae</taxon>
        <taxon>Linnemannia</taxon>
    </lineage>
</organism>
<evidence type="ECO:0000256" key="1">
    <source>
        <dbReference type="ARBA" id="ARBA00022741"/>
    </source>
</evidence>
<name>A0AAD4DPE8_9FUNG</name>
<evidence type="ECO:0000256" key="3">
    <source>
        <dbReference type="PIRSR" id="PIRSR606689-1"/>
    </source>
</evidence>
<evidence type="ECO:0000256" key="4">
    <source>
        <dbReference type="PIRSR" id="PIRSR606689-2"/>
    </source>
</evidence>
<dbReference type="InterPro" id="IPR006689">
    <property type="entry name" value="Small_GTPase_ARF/SAR"/>
</dbReference>
<protein>
    <recommendedName>
        <fullName evidence="8">ARF/SAR superfamily</fullName>
    </recommendedName>
</protein>
<dbReference type="Proteomes" id="UP001194580">
    <property type="component" value="Unassembled WGS sequence"/>
</dbReference>
<feature type="region of interest" description="Disordered" evidence="5">
    <location>
        <begin position="179"/>
        <end position="198"/>
    </location>
</feature>
<keyword evidence="7" id="KW-1185">Reference proteome</keyword>
<reference evidence="6" key="1">
    <citation type="journal article" date="2020" name="Fungal Divers.">
        <title>Resolving the Mortierellaceae phylogeny through synthesis of multi-gene phylogenetics and phylogenomics.</title>
        <authorList>
            <person name="Vandepol N."/>
            <person name="Liber J."/>
            <person name="Desiro A."/>
            <person name="Na H."/>
            <person name="Kennedy M."/>
            <person name="Barry K."/>
            <person name="Grigoriev I.V."/>
            <person name="Miller A.N."/>
            <person name="O'Donnell K."/>
            <person name="Stajich J.E."/>
            <person name="Bonito G."/>
        </authorList>
    </citation>
    <scope>NUCLEOTIDE SEQUENCE</scope>
    <source>
        <strain evidence="6">NRRL 28262</strain>
    </source>
</reference>
<dbReference type="SUPFAM" id="SSF52540">
    <property type="entry name" value="P-loop containing nucleoside triphosphate hydrolases"/>
    <property type="match status" value="1"/>
</dbReference>
<dbReference type="GO" id="GO:0046872">
    <property type="term" value="F:metal ion binding"/>
    <property type="evidence" value="ECO:0007669"/>
    <property type="project" value="UniProtKB-KW"/>
</dbReference>
<dbReference type="InterPro" id="IPR027417">
    <property type="entry name" value="P-loop_NTPase"/>
</dbReference>
<proteinExistence type="predicted"/>
<evidence type="ECO:0000256" key="5">
    <source>
        <dbReference type="SAM" id="MobiDB-lite"/>
    </source>
</evidence>
<keyword evidence="4" id="KW-0460">Magnesium</keyword>
<dbReference type="InterPro" id="IPR024156">
    <property type="entry name" value="Small_GTPase_ARF"/>
</dbReference>
<sequence length="239" mass="27072">MLKVKRYVSDQWSNLQGTKLGQQFPMFGLSYAGKTTLLYHLVYSEFIETIGDHSARVETFTVPNLFRQYDSGKGRGAQQKELKFSLWDVAGQTGLIPLWHSYVDGTNSKGVIFVVDSTCREDMPYAKHALWRLFGALAAKDEEEGRDTEKEDMVLLVFANKQDRFDAMTVAEVMEGLDLEGLGNGDPQEAGGRPRRKRRWHIRGTDATKGKGLVEGLLWLDWQVNGPPRSREETALERV</sequence>
<evidence type="ECO:0000313" key="6">
    <source>
        <dbReference type="EMBL" id="KAG0281926.1"/>
    </source>
</evidence>
<feature type="binding site" evidence="4">
    <location>
        <position position="35"/>
    </location>
    <ligand>
        <name>Mg(2+)</name>
        <dbReference type="ChEBI" id="CHEBI:18420"/>
    </ligand>
</feature>
<dbReference type="PANTHER" id="PTHR11711">
    <property type="entry name" value="ADP RIBOSYLATION FACTOR-RELATED"/>
    <property type="match status" value="1"/>
</dbReference>
<accession>A0AAD4DPE8</accession>
<evidence type="ECO:0000256" key="2">
    <source>
        <dbReference type="ARBA" id="ARBA00023134"/>
    </source>
</evidence>
<dbReference type="Pfam" id="PF00025">
    <property type="entry name" value="Arf"/>
    <property type="match status" value="1"/>
</dbReference>
<keyword evidence="1 3" id="KW-0547">Nucleotide-binding</keyword>